<dbReference type="EMBL" id="MU266456">
    <property type="protein sequence ID" value="KAH7923322.1"/>
    <property type="molecule type" value="Genomic_DNA"/>
</dbReference>
<accession>A0ACB8BD14</accession>
<sequence length="160" mass="17215">MRFTLVSLFALSAFTFVAASPSGLSSDATIRSASDETGSTQLDLDSTATPAIVYILTNASAMIAPLVDQLSFAQQGDSPVESIAPIISNIKEVLSGTVSQLESLPPTTISERDLGLGDIIKALTSLLDVRTHKLQPSHACMRLMYWIAHVAYFEPPRRFT</sequence>
<proteinExistence type="predicted"/>
<name>A0ACB8BD14_9AGAM</name>
<evidence type="ECO:0000313" key="1">
    <source>
        <dbReference type="EMBL" id="KAH7923322.1"/>
    </source>
</evidence>
<dbReference type="Proteomes" id="UP000790709">
    <property type="component" value="Unassembled WGS sequence"/>
</dbReference>
<keyword evidence="2" id="KW-1185">Reference proteome</keyword>
<gene>
    <name evidence="1" type="ORF">BV22DRAFT_594370</name>
</gene>
<evidence type="ECO:0000313" key="2">
    <source>
        <dbReference type="Proteomes" id="UP000790709"/>
    </source>
</evidence>
<comment type="caution">
    <text evidence="1">The sequence shown here is derived from an EMBL/GenBank/DDBJ whole genome shotgun (WGS) entry which is preliminary data.</text>
</comment>
<reference evidence="1" key="1">
    <citation type="journal article" date="2021" name="New Phytol.">
        <title>Evolutionary innovations through gain and loss of genes in the ectomycorrhizal Boletales.</title>
        <authorList>
            <person name="Wu G."/>
            <person name="Miyauchi S."/>
            <person name="Morin E."/>
            <person name="Kuo A."/>
            <person name="Drula E."/>
            <person name="Varga T."/>
            <person name="Kohler A."/>
            <person name="Feng B."/>
            <person name="Cao Y."/>
            <person name="Lipzen A."/>
            <person name="Daum C."/>
            <person name="Hundley H."/>
            <person name="Pangilinan J."/>
            <person name="Johnson J."/>
            <person name="Barry K."/>
            <person name="LaButti K."/>
            <person name="Ng V."/>
            <person name="Ahrendt S."/>
            <person name="Min B."/>
            <person name="Choi I.G."/>
            <person name="Park H."/>
            <person name="Plett J.M."/>
            <person name="Magnuson J."/>
            <person name="Spatafora J.W."/>
            <person name="Nagy L.G."/>
            <person name="Henrissat B."/>
            <person name="Grigoriev I.V."/>
            <person name="Yang Z.L."/>
            <person name="Xu J."/>
            <person name="Martin F.M."/>
        </authorList>
    </citation>
    <scope>NUCLEOTIDE SEQUENCE</scope>
    <source>
        <strain evidence="1">KUC20120723A-06</strain>
    </source>
</reference>
<organism evidence="1 2">
    <name type="scientific">Leucogyrophana mollusca</name>
    <dbReference type="NCBI Taxonomy" id="85980"/>
    <lineage>
        <taxon>Eukaryota</taxon>
        <taxon>Fungi</taxon>
        <taxon>Dikarya</taxon>
        <taxon>Basidiomycota</taxon>
        <taxon>Agaricomycotina</taxon>
        <taxon>Agaricomycetes</taxon>
        <taxon>Agaricomycetidae</taxon>
        <taxon>Boletales</taxon>
        <taxon>Boletales incertae sedis</taxon>
        <taxon>Leucogyrophana</taxon>
    </lineage>
</organism>
<protein>
    <submittedName>
        <fullName evidence="1">Uncharacterized protein</fullName>
    </submittedName>
</protein>